<dbReference type="GO" id="GO:0003887">
    <property type="term" value="F:DNA-directed DNA polymerase activity"/>
    <property type="evidence" value="ECO:0007669"/>
    <property type="project" value="UniProtKB-KW"/>
</dbReference>
<keyword evidence="4" id="KW-0548">Nucleotidyltransferase</keyword>
<evidence type="ECO:0000256" key="6">
    <source>
        <dbReference type="ARBA" id="ARBA00022763"/>
    </source>
</evidence>
<evidence type="ECO:0000256" key="8">
    <source>
        <dbReference type="ARBA" id="ARBA00023204"/>
    </source>
</evidence>
<dbReference type="InterPro" id="IPR028207">
    <property type="entry name" value="DNA_pol_B_palm_palm"/>
</dbReference>
<dbReference type="InterPro" id="IPR029398">
    <property type="entry name" value="PolB_thumb"/>
</dbReference>
<evidence type="ECO:0000256" key="3">
    <source>
        <dbReference type="ARBA" id="ARBA00022679"/>
    </source>
</evidence>
<dbReference type="PANTHER" id="PTHR11276:SF28">
    <property type="entry name" value="DNA POLYMERASE LAMBDA"/>
    <property type="match status" value="1"/>
</dbReference>
<dbReference type="Gene3D" id="3.30.460.10">
    <property type="entry name" value="Beta Polymerase, domain 2"/>
    <property type="match status" value="1"/>
</dbReference>
<keyword evidence="6" id="KW-0227">DNA damage</keyword>
<keyword evidence="7" id="KW-0239">DNA-directed DNA polymerase</keyword>
<dbReference type="Gene3D" id="3.30.210.10">
    <property type="entry name" value="DNA polymerase, thumb domain"/>
    <property type="match status" value="1"/>
</dbReference>
<dbReference type="PANTHER" id="PTHR11276">
    <property type="entry name" value="DNA POLYMERASE TYPE-X FAMILY MEMBER"/>
    <property type="match status" value="1"/>
</dbReference>
<dbReference type="FunFam" id="3.30.210.10:FF:000002">
    <property type="entry name" value="DNA polymerase"/>
    <property type="match status" value="1"/>
</dbReference>
<dbReference type="SMART" id="SM00483">
    <property type="entry name" value="POLXc"/>
    <property type="match status" value="1"/>
</dbReference>
<dbReference type="Gene3D" id="1.10.150.20">
    <property type="entry name" value="5' to 3' exonuclease, C-terminal subdomain"/>
    <property type="match status" value="1"/>
</dbReference>
<keyword evidence="2" id="KW-0237">DNA synthesis</keyword>
<evidence type="ECO:0000256" key="5">
    <source>
        <dbReference type="ARBA" id="ARBA00022705"/>
    </source>
</evidence>
<dbReference type="EC" id="2.7.7.7" evidence="1"/>
<accession>A0A1V0SC46</accession>
<feature type="domain" description="DNA-directed DNA polymerase X" evidence="10">
    <location>
        <begin position="2"/>
        <end position="336"/>
    </location>
</feature>
<dbReference type="CDD" id="cd00141">
    <property type="entry name" value="NT_POLXc"/>
    <property type="match status" value="1"/>
</dbReference>
<dbReference type="Pfam" id="PF14791">
    <property type="entry name" value="DNA_pol_B_thumb"/>
    <property type="match status" value="1"/>
</dbReference>
<keyword evidence="8" id="KW-0234">DNA repair</keyword>
<evidence type="ECO:0000256" key="9">
    <source>
        <dbReference type="ARBA" id="ARBA00049244"/>
    </source>
</evidence>
<evidence type="ECO:0000256" key="1">
    <source>
        <dbReference type="ARBA" id="ARBA00012417"/>
    </source>
</evidence>
<dbReference type="InterPro" id="IPR002008">
    <property type="entry name" value="DNA_pol_X_beta-like"/>
</dbReference>
<name>A0A1V0SC46_9VIRU</name>
<dbReference type="EMBL" id="KY684084">
    <property type="protein sequence ID" value="ARF09282.1"/>
    <property type="molecule type" value="Genomic_DNA"/>
</dbReference>
<dbReference type="SUPFAM" id="SSF81301">
    <property type="entry name" value="Nucleotidyltransferase"/>
    <property type="match status" value="1"/>
</dbReference>
<dbReference type="Gene3D" id="1.10.150.110">
    <property type="entry name" value="DNA polymerase beta, N-terminal domain-like"/>
    <property type="match status" value="1"/>
</dbReference>
<keyword evidence="3" id="KW-0808">Transferase</keyword>
<organism evidence="11">
    <name type="scientific">Catovirus CTV1</name>
    <dbReference type="NCBI Taxonomy" id="1977631"/>
    <lineage>
        <taxon>Viruses</taxon>
        <taxon>Varidnaviria</taxon>
        <taxon>Bamfordvirae</taxon>
        <taxon>Nucleocytoviricota</taxon>
        <taxon>Megaviricetes</taxon>
        <taxon>Imitervirales</taxon>
        <taxon>Mimiviridae</taxon>
        <taxon>Klosneuvirinae</taxon>
        <taxon>Catovirus</taxon>
    </lineage>
</organism>
<dbReference type="InterPro" id="IPR010996">
    <property type="entry name" value="HHH_MUS81"/>
</dbReference>
<keyword evidence="5" id="KW-0235">DNA replication</keyword>
<evidence type="ECO:0000256" key="4">
    <source>
        <dbReference type="ARBA" id="ARBA00022695"/>
    </source>
</evidence>
<dbReference type="InterPro" id="IPR037160">
    <property type="entry name" value="DNA_Pol_thumb_sf"/>
</dbReference>
<dbReference type="InterPro" id="IPR043519">
    <property type="entry name" value="NT_sf"/>
</dbReference>
<dbReference type="InterPro" id="IPR027421">
    <property type="entry name" value="DNA_pol_lamdba_lyase_dom_sf"/>
</dbReference>
<reference evidence="11" key="1">
    <citation type="journal article" date="2017" name="Science">
        <title>Giant viruses with an expanded complement of translation system components.</title>
        <authorList>
            <person name="Schulz F."/>
            <person name="Yutin N."/>
            <person name="Ivanova N.N."/>
            <person name="Ortega D.R."/>
            <person name="Lee T.K."/>
            <person name="Vierheilig J."/>
            <person name="Daims H."/>
            <person name="Horn M."/>
            <person name="Wagner M."/>
            <person name="Jensen G.J."/>
            <person name="Kyrpides N.C."/>
            <person name="Koonin E.V."/>
            <person name="Woyke T."/>
        </authorList>
    </citation>
    <scope>NUCLEOTIDE SEQUENCE</scope>
    <source>
        <strain evidence="11">CTV1</strain>
    </source>
</reference>
<evidence type="ECO:0000259" key="10">
    <source>
        <dbReference type="SMART" id="SM00483"/>
    </source>
</evidence>
<dbReference type="GO" id="GO:0003677">
    <property type="term" value="F:DNA binding"/>
    <property type="evidence" value="ECO:0007669"/>
    <property type="project" value="InterPro"/>
</dbReference>
<dbReference type="PRINTS" id="PR00870">
    <property type="entry name" value="DNAPOLXBETA"/>
</dbReference>
<evidence type="ECO:0000256" key="2">
    <source>
        <dbReference type="ARBA" id="ARBA00022634"/>
    </source>
</evidence>
<evidence type="ECO:0000256" key="7">
    <source>
        <dbReference type="ARBA" id="ARBA00022932"/>
    </source>
</evidence>
<dbReference type="Pfam" id="PF14716">
    <property type="entry name" value="HHH_8"/>
    <property type="match status" value="1"/>
</dbReference>
<dbReference type="SUPFAM" id="SSF47802">
    <property type="entry name" value="DNA polymerase beta, N-terminal domain-like"/>
    <property type="match status" value="1"/>
</dbReference>
<comment type="catalytic activity">
    <reaction evidence="9">
        <text>DNA(n) + a 2'-deoxyribonucleoside 5'-triphosphate = DNA(n+1) + diphosphate</text>
        <dbReference type="Rhea" id="RHEA:22508"/>
        <dbReference type="Rhea" id="RHEA-COMP:17339"/>
        <dbReference type="Rhea" id="RHEA-COMP:17340"/>
        <dbReference type="ChEBI" id="CHEBI:33019"/>
        <dbReference type="ChEBI" id="CHEBI:61560"/>
        <dbReference type="ChEBI" id="CHEBI:173112"/>
        <dbReference type="EC" id="2.7.7.7"/>
    </reaction>
</comment>
<evidence type="ECO:0000313" key="11">
    <source>
        <dbReference type="EMBL" id="ARF09282.1"/>
    </source>
</evidence>
<gene>
    <name evidence="11" type="ORF">Catovirus_2_231</name>
</gene>
<dbReference type="PRINTS" id="PR00869">
    <property type="entry name" value="DNAPOLX"/>
</dbReference>
<sequence length="339" mass="39572">MVKYNQNIISEFKKLVKQIQFDIDHSNDKKKKTANMFRLQNIKNVLKIIEKYPKKINSSDQLRGISGVGKGSLDRIDEILKTGKLSEINEDAITDKYQEYLDELENVFGIGRKMAFELFSKYNVKSIPELKKLYEEGKISLPDNVVKGLKYFGLSKNNIPREEIDMIYNFLMKELNTIDPQLFGTICGSYRRLKPKSNDIDFLIIHPKIVSLGDLASNKFFKAYLKKLMEIGFVVESFTNVEVKSKFMGLCQLSPKYPIRRIDIRFIPFESYYYALLYFTGSGEFNRKMRQVAMDNDYILNEYGLYDKKGNMIHVNSEKEIFDILSMEYLQPPDREISS</sequence>
<dbReference type="GO" id="GO:0006303">
    <property type="term" value="P:double-strand break repair via nonhomologous end joining"/>
    <property type="evidence" value="ECO:0007669"/>
    <property type="project" value="TreeGrafter"/>
</dbReference>
<dbReference type="InterPro" id="IPR002054">
    <property type="entry name" value="DNA-dir_DNA_pol_X"/>
</dbReference>
<dbReference type="InterPro" id="IPR022312">
    <property type="entry name" value="DNA_pol_X"/>
</dbReference>
<protein>
    <recommendedName>
        <fullName evidence="1">DNA-directed DNA polymerase</fullName>
        <ecNumber evidence="1">2.7.7.7</ecNumber>
    </recommendedName>
</protein>
<dbReference type="Pfam" id="PF14792">
    <property type="entry name" value="DNA_pol_B_palm"/>
    <property type="match status" value="1"/>
</dbReference>
<proteinExistence type="predicted"/>